<dbReference type="OrthoDB" id="2922289at2759"/>
<dbReference type="AlphaFoldDB" id="A0A9P8ZX43"/>
<dbReference type="GeneID" id="70134810"/>
<accession>A0A9P8ZX43</accession>
<comment type="caution">
    <text evidence="1">The sequence shown here is derived from an EMBL/GenBank/DDBJ whole genome shotgun (WGS) entry which is preliminary data.</text>
</comment>
<dbReference type="PANTHER" id="PTHR40788">
    <property type="entry name" value="CLR5 DOMAIN-CONTAINING PROTEIN-RELATED"/>
    <property type="match status" value="1"/>
</dbReference>
<dbReference type="EMBL" id="JAGPXC010000005">
    <property type="protein sequence ID" value="KAH6652624.1"/>
    <property type="molecule type" value="Genomic_DNA"/>
</dbReference>
<name>A0A9P8ZX43_9PEZI</name>
<evidence type="ECO:0000313" key="2">
    <source>
        <dbReference type="Proteomes" id="UP000758603"/>
    </source>
</evidence>
<keyword evidence="2" id="KW-1185">Reference proteome</keyword>
<dbReference type="Proteomes" id="UP000758603">
    <property type="component" value="Unassembled WGS sequence"/>
</dbReference>
<reference evidence="1" key="1">
    <citation type="journal article" date="2021" name="Nat. Commun.">
        <title>Genetic determinants of endophytism in the Arabidopsis root mycobiome.</title>
        <authorList>
            <person name="Mesny F."/>
            <person name="Miyauchi S."/>
            <person name="Thiergart T."/>
            <person name="Pickel B."/>
            <person name="Atanasova L."/>
            <person name="Karlsson M."/>
            <person name="Huettel B."/>
            <person name="Barry K.W."/>
            <person name="Haridas S."/>
            <person name="Chen C."/>
            <person name="Bauer D."/>
            <person name="Andreopoulos W."/>
            <person name="Pangilinan J."/>
            <person name="LaButti K."/>
            <person name="Riley R."/>
            <person name="Lipzen A."/>
            <person name="Clum A."/>
            <person name="Drula E."/>
            <person name="Henrissat B."/>
            <person name="Kohler A."/>
            <person name="Grigoriev I.V."/>
            <person name="Martin F.M."/>
            <person name="Hacquard S."/>
        </authorList>
    </citation>
    <scope>NUCLEOTIDE SEQUENCE</scope>
    <source>
        <strain evidence="1">MPI-SDFR-AT-0073</strain>
    </source>
</reference>
<dbReference type="PANTHER" id="PTHR40788:SF2">
    <property type="entry name" value="CLR5 DOMAIN-CONTAINING PROTEIN"/>
    <property type="match status" value="1"/>
</dbReference>
<evidence type="ECO:0000313" key="1">
    <source>
        <dbReference type="EMBL" id="KAH6652624.1"/>
    </source>
</evidence>
<gene>
    <name evidence="1" type="ORF">BKA67DRAFT_646685</name>
</gene>
<organism evidence="1 2">
    <name type="scientific">Truncatella angustata</name>
    <dbReference type="NCBI Taxonomy" id="152316"/>
    <lineage>
        <taxon>Eukaryota</taxon>
        <taxon>Fungi</taxon>
        <taxon>Dikarya</taxon>
        <taxon>Ascomycota</taxon>
        <taxon>Pezizomycotina</taxon>
        <taxon>Sordariomycetes</taxon>
        <taxon>Xylariomycetidae</taxon>
        <taxon>Amphisphaeriales</taxon>
        <taxon>Sporocadaceae</taxon>
        <taxon>Truncatella</taxon>
    </lineage>
</organism>
<dbReference type="RefSeq" id="XP_045956901.1">
    <property type="nucleotide sequence ID" value="XM_046105919.1"/>
</dbReference>
<sequence length="616" mass="71428">MGCPPVTRHEVEEVIKNFPQLPSLDEKFCLYNLPRVYLRCCKEHRFSMKHLLAFREVYADNIYENLTTLSEIWGRHAATIHKRWSRKYDVQKRKGYLKAVWPFISEIHRPDIEAAHQLKVGRLTEAPLEACLWPHLNLEDLAKAEPLIWMVNSRLQAFPSAFADVDHSFCTYALVNDLVPSYTEVSKDFQSHQLILRDKTCPCHYGELAENKEKDCGTDCNFNTNVDDAIIILQIQQRVYQFLVSICRQILQDVTKAGKDLIQDFEALEKPPVFELETGNLTSLEAAAIRAPYRVPVKIDIQRMVDMVKAKKHAAEDHLQSIREDPAYFEATLKNWSEHSVERYEPHLAEDGSRHWIKFKSWNWGDELIGKCIAGALYWSEMWRELLHRIRLFQDALDQKLDPKVDRVHRQLPEYIRKQLEGLLPYLIHFESDQVKLVVSSFLVAPGVRAHYMEDNISRVNSKDHKHISKVFDLLMALVSPEKSLGGLSSWGMLDQLERLRKKDPIVQKGITPHVAKLLSDLSVISECNRQVMLFQPWTGQILDDLAHRCDLGEITGAEFKSWEESVSGLIMRHMSPELVKLATPEEKRFHYPTHKRRTKEVVAQLQLAEINLANF</sequence>
<protein>
    <submittedName>
        <fullName evidence="1">Uncharacterized protein</fullName>
    </submittedName>
</protein>
<proteinExistence type="predicted"/>